<keyword evidence="1" id="KW-1133">Transmembrane helix</keyword>
<keyword evidence="1" id="KW-0472">Membrane</keyword>
<feature type="non-terminal residue" evidence="2">
    <location>
        <position position="133"/>
    </location>
</feature>
<proteinExistence type="predicted"/>
<feature type="transmembrane region" description="Helical" evidence="1">
    <location>
        <begin position="89"/>
        <end position="110"/>
    </location>
</feature>
<comment type="caution">
    <text evidence="2">The sequence shown here is derived from an EMBL/GenBank/DDBJ whole genome shotgun (WGS) entry which is preliminary data.</text>
</comment>
<feature type="transmembrane region" description="Helical" evidence="1">
    <location>
        <begin position="12"/>
        <end position="29"/>
    </location>
</feature>
<evidence type="ECO:0000256" key="1">
    <source>
        <dbReference type="SAM" id="Phobius"/>
    </source>
</evidence>
<protein>
    <submittedName>
        <fullName evidence="2">Uncharacterized protein</fullName>
    </submittedName>
</protein>
<evidence type="ECO:0000313" key="2">
    <source>
        <dbReference type="EMBL" id="TSC65769.1"/>
    </source>
</evidence>
<sequence>MTKNVFKLLSIPLLLLGLYLLLALIWRIFHLPTDKALFEVLKGYFTEYGLWLIFFGAIIEGFLLLGQYFPGGLIIFLGVITAGHDIKRVVLVVFLVCVSFLISYSLNYVVGKYGWYKLLVKFGLKDSLDDAKR</sequence>
<dbReference type="EMBL" id="VMFF01000029">
    <property type="protein sequence ID" value="TSC65769.1"/>
    <property type="molecule type" value="Genomic_DNA"/>
</dbReference>
<gene>
    <name evidence="2" type="ORF">G01um101477_349</name>
</gene>
<name>A0A554JBS8_9BACT</name>
<dbReference type="AlphaFoldDB" id="A0A554JBS8"/>
<organism evidence="2 3">
    <name type="scientific">Candidatus Doudnabacteria bacterium Gr01-1014_77</name>
    <dbReference type="NCBI Taxonomy" id="2017133"/>
    <lineage>
        <taxon>Bacteria</taxon>
        <taxon>Candidatus Doudnaibacteriota</taxon>
    </lineage>
</organism>
<evidence type="ECO:0000313" key="3">
    <source>
        <dbReference type="Proteomes" id="UP000319613"/>
    </source>
</evidence>
<accession>A0A554JBS8</accession>
<dbReference type="Proteomes" id="UP000319613">
    <property type="component" value="Unassembled WGS sequence"/>
</dbReference>
<feature type="transmembrane region" description="Helical" evidence="1">
    <location>
        <begin position="49"/>
        <end position="77"/>
    </location>
</feature>
<keyword evidence="1" id="KW-0812">Transmembrane</keyword>
<reference evidence="2 3" key="1">
    <citation type="submission" date="2017-07" db="EMBL/GenBank/DDBJ databases">
        <title>Mechanisms for carbon and nitrogen cycling indicate functional differentiation within the Candidate Phyla Radiation.</title>
        <authorList>
            <person name="Danczak R.E."/>
            <person name="Johnston M.D."/>
            <person name="Kenah C."/>
            <person name="Slattery M."/>
            <person name="Wrighton K.C."/>
            <person name="Wilkins M.J."/>
        </authorList>
    </citation>
    <scope>NUCLEOTIDE SEQUENCE [LARGE SCALE GENOMIC DNA]</scope>
    <source>
        <strain evidence="2">Gr01-1014_77</strain>
    </source>
</reference>